<evidence type="ECO:0000313" key="1">
    <source>
        <dbReference type="EMBL" id="MDJ1370475.1"/>
    </source>
</evidence>
<name>A0ABT7C5K1_9MICO</name>
<evidence type="ECO:0000313" key="2">
    <source>
        <dbReference type="Proteomes" id="UP001170379"/>
    </source>
</evidence>
<proteinExistence type="predicted"/>
<keyword evidence="2" id="KW-1185">Reference proteome</keyword>
<dbReference type="Proteomes" id="UP001170379">
    <property type="component" value="Unassembled WGS sequence"/>
</dbReference>
<sequence length="132" mass="14104">MKSRHLSTVISASPDAVYAFAAAPENLPKWAAGLAEAAAEVREDQLVVASPMGEVTVKFVPPNDFGVLDHEVTLPTGAVVANPLRVLTHPDGAEVVFTLRQLDLSDDDFDRDAAMVEADLARLKSILENKPA</sequence>
<organism evidence="1 2">
    <name type="scientific">Gulosibacter molinativorax</name>
    <dbReference type="NCBI Taxonomy" id="256821"/>
    <lineage>
        <taxon>Bacteria</taxon>
        <taxon>Bacillati</taxon>
        <taxon>Actinomycetota</taxon>
        <taxon>Actinomycetes</taxon>
        <taxon>Micrococcales</taxon>
        <taxon>Microbacteriaceae</taxon>
        <taxon>Gulosibacter</taxon>
    </lineage>
</organism>
<dbReference type="Gene3D" id="3.30.530.20">
    <property type="match status" value="1"/>
</dbReference>
<comment type="caution">
    <text evidence="1">The sequence shown here is derived from an EMBL/GenBank/DDBJ whole genome shotgun (WGS) entry which is preliminary data.</text>
</comment>
<protein>
    <submittedName>
        <fullName evidence="1">Polyketide cyclase</fullName>
    </submittedName>
</protein>
<dbReference type="RefSeq" id="WP_026936234.1">
    <property type="nucleotide sequence ID" value="NZ_CP028426.1"/>
</dbReference>
<reference evidence="1" key="1">
    <citation type="submission" date="2018-03" db="EMBL/GenBank/DDBJ databases">
        <authorList>
            <person name="Nunes O.C."/>
            <person name="Lopes A.R."/>
            <person name="Froufe H."/>
            <person name="Munoz-Merida A."/>
            <person name="Barroso C."/>
            <person name="Egas C."/>
        </authorList>
    </citation>
    <scope>NUCLEOTIDE SEQUENCE</scope>
    <source>
        <strain evidence="1">ON4</strain>
    </source>
</reference>
<gene>
    <name evidence="1" type="ORF">C7K25_03665</name>
</gene>
<dbReference type="EMBL" id="PXVD01000005">
    <property type="protein sequence ID" value="MDJ1370475.1"/>
    <property type="molecule type" value="Genomic_DNA"/>
</dbReference>
<accession>A0ABT7C5K1</accession>
<reference evidence="1" key="2">
    <citation type="journal article" date="2022" name="Sci. Rep.">
        <title>In silico prediction of the enzymes involved in the degradation of the herbicide molinate by Gulosibacter molinativorax ON4T.</title>
        <authorList>
            <person name="Lopes A.R."/>
            <person name="Bunin E."/>
            <person name="Viana A.T."/>
            <person name="Froufe H."/>
            <person name="Munoz-Merida A."/>
            <person name="Pinho D."/>
            <person name="Figueiredo J."/>
            <person name="Barroso C."/>
            <person name="Vaz-Moreira I."/>
            <person name="Bellanger X."/>
            <person name="Egas C."/>
            <person name="Nunes O.C."/>
        </authorList>
    </citation>
    <scope>NUCLEOTIDE SEQUENCE</scope>
    <source>
        <strain evidence="1">ON4</strain>
    </source>
</reference>
<dbReference type="SUPFAM" id="SSF55961">
    <property type="entry name" value="Bet v1-like"/>
    <property type="match status" value="1"/>
</dbReference>
<dbReference type="InterPro" id="IPR023393">
    <property type="entry name" value="START-like_dom_sf"/>
</dbReference>